<keyword evidence="17" id="KW-1185">Reference proteome</keyword>
<feature type="transmembrane region" description="Helical" evidence="12">
    <location>
        <begin position="677"/>
        <end position="698"/>
    </location>
</feature>
<feature type="domain" description="Arabinosyltransferase C-terminal" evidence="14">
    <location>
        <begin position="782"/>
        <end position="1184"/>
    </location>
</feature>
<dbReference type="Gene3D" id="2.60.120.610">
    <property type="entry name" value="arabinofuranosyltransferase like domain"/>
    <property type="match status" value="1"/>
</dbReference>
<dbReference type="GO" id="GO:0052636">
    <property type="term" value="F:arabinosyltransferase activity"/>
    <property type="evidence" value="ECO:0007669"/>
    <property type="project" value="InterPro"/>
</dbReference>
<keyword evidence="10" id="KW-0961">Cell wall biogenesis/degradation</keyword>
<dbReference type="eggNOG" id="COG1807">
    <property type="taxonomic scope" value="Bacteria"/>
</dbReference>
<feature type="transmembrane region" description="Helical" evidence="12">
    <location>
        <begin position="764"/>
        <end position="784"/>
    </location>
</feature>
<keyword evidence="5" id="KW-0328">Glycosyltransferase</keyword>
<sequence length="1188" mass="127372">MTERNQAAEPDQTPDPEHSADNRLSPRTIRIAKIVAVVAGAVGVLVAILAPILPVQFTKSELTWPQANTVQNVAAPNVSYVPVSMDVSVPCSLAADLPAAGGVLLSTVPENGAEAGKVGLFLRATTDRILVTQRNAVLLSVPRAAAQSDDACRIVVHADTSGTRGGIEGFTEPGKEPQSFRLDDPNSRPQIIGVYTDLPKTTPADALSFRSTIDTRFISSPTLLKGTLLVVGVLATVLSLIALAVLDARDGRRTGWLLRLIPGLRRTPAAKVVDEPADASTVPSDSSTVRSESSIVRSESSTVQSESEATERPARRRFRPSARWRPTLLDAVITAVLLVWAIVGGNTADDGYQVTVGRVAPGAGYLDNYYRYFGVPQDPFGWHYQYLALWMQVSTATPWLRLLPLLFALAGWILISRYAIPRLGDAVRGSSAARWTAALAFLAVWLPFNNGLRVEPALSVGILLTWVLVERAIATGRFVPLTLGILAAAFTLTIHPAGAIAVLVLLAGVRPLLKRLRARRSRDGLLPLLMPILASGLAVLYEIFADQPLASILEGVEVQGIVGPTNKWWTEAMRYYILLNPTPDGSIARRVGIFVTIISVLLIALTLLSRRRVPGIASAPLWRLVAVTSGAVAVLAFVPTKATHQMGAFACLTGVLAAAATAVLSPSVMRRRCNRTFVAAACAYALAVAFAGRNQWWYVGSYGIPWADDTPNVRGIGLFWPIFVVAVALTVVGAWQYYRDDRASQRGEAVEIPDRGARSIIQRFPTYSLAIISAAILLFTFVSFAKAAQTQRGSWSWTSSNIAALKGQPCALADAVLVEEDPNRGLLAPADVAGQRNPSPGAALGGGSVRPLEGFTPDGVSSNLESDAEGGGDDSDSASTTTEIDRTQTDPSDAQSEPTGTAGSADTGGGRTSTRGVNGSSVRLPFGLDQRRVPVLGTYGSPTGRGQLTSDWYQLPARSPDTPLVTMSVAGQIEYIDELAVVHPGQKLRLEFGRVEPDGRVTTVASMMPLDTGNEPEWRNLRFPRDQAPPRASVVRVVADDESTNSAQWLAVTPPRVTPLVTLESLVGNEDPTLLDWEVALAFPCQRPAAAVNGVLETPMWRVTPDAEGERVNSRRWMAGDYGGPLGIVENELRPIVLPAYLRNSWAKDWGSLQRLVPLKPQVDAEITVTDDVHSGLWTPGPMRAIKN</sequence>
<dbReference type="InterPro" id="IPR027451">
    <property type="entry name" value="EmbABC_dom1"/>
</dbReference>
<dbReference type="GO" id="GO:0005886">
    <property type="term" value="C:plasma membrane"/>
    <property type="evidence" value="ECO:0007669"/>
    <property type="project" value="UniProtKB-SubCell"/>
</dbReference>
<evidence type="ECO:0000256" key="6">
    <source>
        <dbReference type="ARBA" id="ARBA00022679"/>
    </source>
</evidence>
<feature type="transmembrane region" description="Helical" evidence="12">
    <location>
        <begin position="718"/>
        <end position="738"/>
    </location>
</feature>
<dbReference type="InterPro" id="IPR040920">
    <property type="entry name" value="Arabino_trans_N"/>
</dbReference>
<proteinExistence type="inferred from homology"/>
<evidence type="ECO:0000256" key="2">
    <source>
        <dbReference type="ARBA" id="ARBA00004651"/>
    </source>
</evidence>
<keyword evidence="9 12" id="KW-0472">Membrane</keyword>
<reference evidence="16 17" key="1">
    <citation type="submission" date="2013-01" db="EMBL/GenBank/DDBJ databases">
        <title>Whole genome shotgun sequence of Gordonia soli NBRC 108243.</title>
        <authorList>
            <person name="Isaki-Nakamura S."/>
            <person name="Hosoyama A."/>
            <person name="Tsuchikane K."/>
            <person name="Ando Y."/>
            <person name="Baba S."/>
            <person name="Ohji S."/>
            <person name="Hamada M."/>
            <person name="Tamura T."/>
            <person name="Yamazoe A."/>
            <person name="Yamazaki S."/>
            <person name="Fujita N."/>
        </authorList>
    </citation>
    <scope>NUCLEOTIDE SEQUENCE [LARGE SCALE GENOMIC DNA]</scope>
    <source>
        <strain evidence="16 17">NBRC 108243</strain>
    </source>
</reference>
<feature type="transmembrane region" description="Helical" evidence="12">
    <location>
        <begin position="324"/>
        <end position="343"/>
    </location>
</feature>
<feature type="transmembrane region" description="Helical" evidence="12">
    <location>
        <begin position="485"/>
        <end position="513"/>
    </location>
</feature>
<feature type="region of interest" description="Disordered" evidence="11">
    <location>
        <begin position="1"/>
        <end position="24"/>
    </location>
</feature>
<comment type="subcellular location">
    <subcellularLocation>
        <location evidence="2">Cell membrane</location>
        <topology evidence="2">Multi-pass membrane protein</topology>
    </subcellularLocation>
</comment>
<evidence type="ECO:0000256" key="11">
    <source>
        <dbReference type="SAM" id="MobiDB-lite"/>
    </source>
</evidence>
<feature type="region of interest" description="Disordered" evidence="11">
    <location>
        <begin position="828"/>
        <end position="924"/>
    </location>
</feature>
<evidence type="ECO:0000259" key="13">
    <source>
        <dbReference type="Pfam" id="PF04602"/>
    </source>
</evidence>
<feature type="transmembrane region" description="Helical" evidence="12">
    <location>
        <begin position="226"/>
        <end position="246"/>
    </location>
</feature>
<evidence type="ECO:0000259" key="15">
    <source>
        <dbReference type="Pfam" id="PF17689"/>
    </source>
</evidence>
<evidence type="ECO:0000256" key="4">
    <source>
        <dbReference type="ARBA" id="ARBA00022475"/>
    </source>
</evidence>
<dbReference type="InterPro" id="IPR032731">
    <property type="entry name" value="Arabino_trans_C"/>
</dbReference>
<name>M0QQT8_9ACTN</name>
<dbReference type="STRING" id="1223545.GS4_44_00150"/>
<dbReference type="Gene3D" id="2.60.120.940">
    <property type="entry name" value="EmbC, C-terminal domain, subdomain 2"/>
    <property type="match status" value="1"/>
</dbReference>
<dbReference type="Pfam" id="PF14896">
    <property type="entry name" value="Arabino_trans_C"/>
    <property type="match status" value="1"/>
</dbReference>
<dbReference type="AlphaFoldDB" id="M0QQT8"/>
<evidence type="ECO:0000256" key="12">
    <source>
        <dbReference type="SAM" id="Phobius"/>
    </source>
</evidence>
<feature type="transmembrane region" description="Helical" evidence="12">
    <location>
        <begin position="621"/>
        <end position="640"/>
    </location>
</feature>
<feature type="compositionally biased region" description="Low complexity" evidence="11">
    <location>
        <begin position="284"/>
        <end position="305"/>
    </location>
</feature>
<dbReference type="Pfam" id="PF04602">
    <property type="entry name" value="Arabinose_trans"/>
    <property type="match status" value="1"/>
</dbReference>
<comment type="similarity">
    <text evidence="3">Belongs to the emb family.</text>
</comment>
<feature type="transmembrane region" description="Helical" evidence="12">
    <location>
        <begin position="646"/>
        <end position="665"/>
    </location>
</feature>
<feature type="transmembrane region" description="Helical" evidence="12">
    <location>
        <begin position="31"/>
        <end position="53"/>
    </location>
</feature>
<evidence type="ECO:0000256" key="10">
    <source>
        <dbReference type="ARBA" id="ARBA00023316"/>
    </source>
</evidence>
<feature type="transmembrane region" description="Helical" evidence="12">
    <location>
        <begin position="399"/>
        <end position="420"/>
    </location>
</feature>
<keyword evidence="8 12" id="KW-1133">Transmembrane helix</keyword>
<dbReference type="GO" id="GO:0071766">
    <property type="term" value="P:Actinobacterium-type cell wall biogenesis"/>
    <property type="evidence" value="ECO:0007669"/>
    <property type="project" value="InterPro"/>
</dbReference>
<dbReference type="EMBL" id="BANX01000044">
    <property type="protein sequence ID" value="GAC70933.1"/>
    <property type="molecule type" value="Genomic_DNA"/>
</dbReference>
<dbReference type="Proteomes" id="UP000011666">
    <property type="component" value="Unassembled WGS sequence"/>
</dbReference>
<dbReference type="Pfam" id="PF17689">
    <property type="entry name" value="Arabino_trans_N"/>
    <property type="match status" value="1"/>
</dbReference>
<protein>
    <submittedName>
        <fullName evidence="16">Putative arabinosyltransferase</fullName>
    </submittedName>
</protein>
<dbReference type="InterPro" id="IPR007680">
    <property type="entry name" value="Arabino_trans_central"/>
</dbReference>
<evidence type="ECO:0000256" key="3">
    <source>
        <dbReference type="ARBA" id="ARBA00008195"/>
    </source>
</evidence>
<keyword evidence="4" id="KW-1003">Cell membrane</keyword>
<gene>
    <name evidence="16" type="ORF">GS4_44_00150</name>
</gene>
<dbReference type="GO" id="GO:0071555">
    <property type="term" value="P:cell wall organization"/>
    <property type="evidence" value="ECO:0007669"/>
    <property type="project" value="UniProtKB-KW"/>
</dbReference>
<dbReference type="InterPro" id="IPR042486">
    <property type="entry name" value="Arabino_trans_C_2"/>
</dbReference>
<feature type="transmembrane region" description="Helical" evidence="12">
    <location>
        <begin position="432"/>
        <end position="448"/>
    </location>
</feature>
<feature type="domain" description="Arabinosyltransferas concanavalin like" evidence="15">
    <location>
        <begin position="58"/>
        <end position="216"/>
    </location>
</feature>
<comment type="function">
    <text evidence="1">Arabinosyl transferase responsible for the polymerization of arabinose into the arabinan of arabinogalactan.</text>
</comment>
<feature type="transmembrane region" description="Helical" evidence="12">
    <location>
        <begin position="525"/>
        <end position="544"/>
    </location>
</feature>
<feature type="compositionally biased region" description="Polar residues" evidence="11">
    <location>
        <begin position="889"/>
        <end position="898"/>
    </location>
</feature>
<dbReference type="RefSeq" id="WP_007625429.1">
    <property type="nucleotide sequence ID" value="NZ_BANX01000044.1"/>
</dbReference>
<evidence type="ECO:0000256" key="5">
    <source>
        <dbReference type="ARBA" id="ARBA00022676"/>
    </source>
</evidence>
<evidence type="ECO:0000256" key="8">
    <source>
        <dbReference type="ARBA" id="ARBA00022989"/>
    </source>
</evidence>
<comment type="caution">
    <text evidence="16">The sequence shown here is derived from an EMBL/GenBank/DDBJ whole genome shotgun (WGS) entry which is preliminary data.</text>
</comment>
<evidence type="ECO:0000313" key="16">
    <source>
        <dbReference type="EMBL" id="GAC70933.1"/>
    </source>
</evidence>
<keyword evidence="6 16" id="KW-0808">Transferase</keyword>
<feature type="transmembrane region" description="Helical" evidence="12">
    <location>
        <begin position="587"/>
        <end position="609"/>
    </location>
</feature>
<organism evidence="16 17">
    <name type="scientific">Gordonia soli NBRC 108243</name>
    <dbReference type="NCBI Taxonomy" id="1223545"/>
    <lineage>
        <taxon>Bacteria</taxon>
        <taxon>Bacillati</taxon>
        <taxon>Actinomycetota</taxon>
        <taxon>Actinomycetes</taxon>
        <taxon>Mycobacteriales</taxon>
        <taxon>Gordoniaceae</taxon>
        <taxon>Gordonia</taxon>
    </lineage>
</organism>
<evidence type="ECO:0000256" key="7">
    <source>
        <dbReference type="ARBA" id="ARBA00022692"/>
    </source>
</evidence>
<evidence type="ECO:0000256" key="9">
    <source>
        <dbReference type="ARBA" id="ARBA00023136"/>
    </source>
</evidence>
<accession>M0QQT8</accession>
<keyword evidence="7 12" id="KW-0812">Transmembrane</keyword>
<evidence type="ECO:0000259" key="14">
    <source>
        <dbReference type="Pfam" id="PF14896"/>
    </source>
</evidence>
<evidence type="ECO:0000313" key="17">
    <source>
        <dbReference type="Proteomes" id="UP000011666"/>
    </source>
</evidence>
<feature type="region of interest" description="Disordered" evidence="11">
    <location>
        <begin position="274"/>
        <end position="316"/>
    </location>
</feature>
<feature type="compositionally biased region" description="Acidic residues" evidence="11">
    <location>
        <begin position="866"/>
        <end position="876"/>
    </location>
</feature>
<feature type="domain" description="Arabinofuranosyltransferase central" evidence="13">
    <location>
        <begin position="310"/>
        <end position="738"/>
    </location>
</feature>
<evidence type="ECO:0000256" key="1">
    <source>
        <dbReference type="ARBA" id="ARBA00003001"/>
    </source>
</evidence>